<feature type="compositionally biased region" description="Basic residues" evidence="1">
    <location>
        <begin position="174"/>
        <end position="185"/>
    </location>
</feature>
<dbReference type="AlphaFoldDB" id="A0A8T2ACA9"/>
<feature type="region of interest" description="Disordered" evidence="1">
    <location>
        <begin position="84"/>
        <end position="113"/>
    </location>
</feature>
<keyword evidence="2" id="KW-0238">DNA-binding</keyword>
<organism evidence="2 3">
    <name type="scientific">Arabidopsis thaliana x Arabidopsis arenosa</name>
    <dbReference type="NCBI Taxonomy" id="1240361"/>
    <lineage>
        <taxon>Eukaryota</taxon>
        <taxon>Viridiplantae</taxon>
        <taxon>Streptophyta</taxon>
        <taxon>Embryophyta</taxon>
        <taxon>Tracheophyta</taxon>
        <taxon>Spermatophyta</taxon>
        <taxon>Magnoliopsida</taxon>
        <taxon>eudicotyledons</taxon>
        <taxon>Gunneridae</taxon>
        <taxon>Pentapetalae</taxon>
        <taxon>rosids</taxon>
        <taxon>malvids</taxon>
        <taxon>Brassicales</taxon>
        <taxon>Brassicaceae</taxon>
        <taxon>Camelineae</taxon>
        <taxon>Arabidopsis</taxon>
    </lineage>
</organism>
<feature type="compositionally biased region" description="Basic residues" evidence="1">
    <location>
        <begin position="289"/>
        <end position="306"/>
    </location>
</feature>
<sequence>MSDIMKVNMHYAGYGSVKEDVFDYRGGLVKEDMIMDPDYVTWSIFDEFCEQNGISGLVDKIRQMCLEGMTTGEVDIYIHQAGVGEHEEEDDDDDHGETQGPNDDKGEDPIEEVGIPCPHAITVITEHNRDPDDYVDKHFLTSWWQDTYSDNIKSVRGERMWKRQGKEPIQVPEKRKKRGRPKKYARIKEAHESSTNPNKVTRHGRTIACSNCKRTGHNKGTCDKPAVQPYPPRKMGRPRKTQNDDPWSIHNAPKRYRAAQSQSTPNVQESQSTPINPQPSTAPPSTTRGRGRGRPRGSRGRGRGRGRGRESEKPRPPVFFMSPYTNSVFDVWRPQQQ</sequence>
<evidence type="ECO:0000313" key="3">
    <source>
        <dbReference type="Proteomes" id="UP000694240"/>
    </source>
</evidence>
<proteinExistence type="predicted"/>
<feature type="compositionally biased region" description="Polar residues" evidence="1">
    <location>
        <begin position="323"/>
        <end position="337"/>
    </location>
</feature>
<name>A0A8T2ACA9_9BRAS</name>
<gene>
    <name evidence="2" type="ORF">ISN45_Aa04g020260</name>
</gene>
<evidence type="ECO:0000256" key="1">
    <source>
        <dbReference type="SAM" id="MobiDB-lite"/>
    </source>
</evidence>
<dbReference type="EMBL" id="JAEFBK010000009">
    <property type="protein sequence ID" value="KAG7569291.1"/>
    <property type="molecule type" value="Genomic_DNA"/>
</dbReference>
<evidence type="ECO:0000313" key="2">
    <source>
        <dbReference type="EMBL" id="KAG7569291.1"/>
    </source>
</evidence>
<dbReference type="SMART" id="SM00384">
    <property type="entry name" value="AT_hook"/>
    <property type="match status" value="3"/>
</dbReference>
<dbReference type="InterPro" id="IPR017956">
    <property type="entry name" value="AT_hook_DNA-bd_motif"/>
</dbReference>
<accession>A0A8T2ACA9</accession>
<dbReference type="Proteomes" id="UP000694240">
    <property type="component" value="Chromosome 9"/>
</dbReference>
<comment type="caution">
    <text evidence="2">The sequence shown here is derived from an EMBL/GenBank/DDBJ whole genome shotgun (WGS) entry which is preliminary data.</text>
</comment>
<reference evidence="2 3" key="1">
    <citation type="submission" date="2020-12" db="EMBL/GenBank/DDBJ databases">
        <title>Concerted genomic and epigenomic changes stabilize Arabidopsis allopolyploids.</title>
        <authorList>
            <person name="Chen Z."/>
        </authorList>
    </citation>
    <scope>NUCLEOTIDE SEQUENCE [LARGE SCALE GENOMIC DNA]</scope>
    <source>
        <strain evidence="2">Allo738</strain>
        <tissue evidence="2">Leaf</tissue>
    </source>
</reference>
<dbReference type="GO" id="GO:0003677">
    <property type="term" value="F:DNA binding"/>
    <property type="evidence" value="ECO:0007669"/>
    <property type="project" value="UniProtKB-KW"/>
</dbReference>
<feature type="compositionally biased region" description="Polar residues" evidence="1">
    <location>
        <begin position="259"/>
        <end position="275"/>
    </location>
</feature>
<feature type="compositionally biased region" description="Acidic residues" evidence="1">
    <location>
        <begin position="86"/>
        <end position="95"/>
    </location>
</feature>
<feature type="region of interest" description="Disordered" evidence="1">
    <location>
        <begin position="159"/>
        <end position="337"/>
    </location>
</feature>
<protein>
    <submittedName>
        <fullName evidence="2">AT hook DNA-binding motif</fullName>
    </submittedName>
</protein>
<keyword evidence="3" id="KW-1185">Reference proteome</keyword>